<dbReference type="PATRIC" id="fig|123899.6.peg.3897"/>
<dbReference type="STRING" id="123899.SAMEA3906487_03898"/>
<dbReference type="EMBL" id="LT546645">
    <property type="protein sequence ID" value="SAI73911.1"/>
    <property type="molecule type" value="Genomic_DNA"/>
</dbReference>
<evidence type="ECO:0000313" key="1">
    <source>
        <dbReference type="EMBL" id="SAI73911.1"/>
    </source>
</evidence>
<keyword evidence="2" id="KW-1185">Reference proteome</keyword>
<dbReference type="Proteomes" id="UP000076825">
    <property type="component" value="Chromosome 1"/>
</dbReference>
<reference evidence="1 2" key="1">
    <citation type="submission" date="2016-04" db="EMBL/GenBank/DDBJ databases">
        <authorList>
            <consortium name="Pathogen Informatics"/>
        </authorList>
    </citation>
    <scope>NUCLEOTIDE SEQUENCE [LARGE SCALE GENOMIC DNA]</scope>
    <source>
        <strain evidence="1 2">H044680328</strain>
    </source>
</reference>
<evidence type="ECO:0000313" key="2">
    <source>
        <dbReference type="Proteomes" id="UP000076825"/>
    </source>
</evidence>
<dbReference type="GeneID" id="56591584"/>
<sequence>MTETEKLLASAQDMARRHFENPCDNVVMDLFRRLCEEADAARYQEEEINHGQTLH</sequence>
<name>A0A157RM91_9BORD</name>
<dbReference type="RefSeq" id="WP_167350354.1">
    <property type="nucleotide sequence ID" value="NZ_CP016340.1"/>
</dbReference>
<gene>
    <name evidence="1" type="ORF">SAMEA3906487_03898</name>
</gene>
<dbReference type="KEGG" id="btrm:SAMEA390648703898"/>
<dbReference type="AlphaFoldDB" id="A0A157RM91"/>
<accession>A0A157RM91</accession>
<organism evidence="1 2">
    <name type="scientific">Bordetella trematum</name>
    <dbReference type="NCBI Taxonomy" id="123899"/>
    <lineage>
        <taxon>Bacteria</taxon>
        <taxon>Pseudomonadati</taxon>
        <taxon>Pseudomonadota</taxon>
        <taxon>Betaproteobacteria</taxon>
        <taxon>Burkholderiales</taxon>
        <taxon>Alcaligenaceae</taxon>
        <taxon>Bordetella</taxon>
    </lineage>
</organism>
<proteinExistence type="predicted"/>
<protein>
    <submittedName>
        <fullName evidence="1">Uncharacterized protein</fullName>
    </submittedName>
</protein>